<dbReference type="Proteomes" id="UP000196036">
    <property type="component" value="Unassembled WGS sequence"/>
</dbReference>
<dbReference type="Gene3D" id="3.10.450.620">
    <property type="entry name" value="JHP933, nucleotidyltransferase-like core domain"/>
    <property type="match status" value="1"/>
</dbReference>
<evidence type="ECO:0008006" key="3">
    <source>
        <dbReference type="Google" id="ProtNLM"/>
    </source>
</evidence>
<comment type="caution">
    <text evidence="1">The sequence shown here is derived from an EMBL/GenBank/DDBJ whole genome shotgun (WGS) entry which is preliminary data.</text>
</comment>
<dbReference type="Pfam" id="PF08843">
    <property type="entry name" value="AbiEii"/>
    <property type="match status" value="1"/>
</dbReference>
<organism evidence="1 2">
    <name type="scientific">Bacteroides xylanisolvens</name>
    <dbReference type="NCBI Taxonomy" id="371601"/>
    <lineage>
        <taxon>Bacteria</taxon>
        <taxon>Pseudomonadati</taxon>
        <taxon>Bacteroidota</taxon>
        <taxon>Bacteroidia</taxon>
        <taxon>Bacteroidales</taxon>
        <taxon>Bacteroidaceae</taxon>
        <taxon>Bacteroides</taxon>
    </lineage>
</organism>
<protein>
    <recommendedName>
        <fullName evidence="3">Nucleotidyl transferase AbiEii/AbiGii toxin family protein</fullName>
    </recommendedName>
</protein>
<reference evidence="2" key="1">
    <citation type="submission" date="2017-04" db="EMBL/GenBank/DDBJ databases">
        <title>Function of individual gut microbiota members based on whole genome sequencing of pure cultures obtained from chicken caecum.</title>
        <authorList>
            <person name="Medvecky M."/>
            <person name="Cejkova D."/>
            <person name="Polansky O."/>
            <person name="Karasova D."/>
            <person name="Kubasova T."/>
            <person name="Cizek A."/>
            <person name="Rychlik I."/>
        </authorList>
    </citation>
    <scope>NUCLEOTIDE SEQUENCE [LARGE SCALE GENOMIC DNA]</scope>
    <source>
        <strain evidence="2">An109</strain>
    </source>
</reference>
<dbReference type="AlphaFoldDB" id="A0A1Y4VPX5"/>
<evidence type="ECO:0000313" key="1">
    <source>
        <dbReference type="EMBL" id="OUQ72187.1"/>
    </source>
</evidence>
<evidence type="ECO:0000313" key="2">
    <source>
        <dbReference type="Proteomes" id="UP000196036"/>
    </source>
</evidence>
<dbReference type="EMBL" id="NFLW01000007">
    <property type="protein sequence ID" value="OUQ72187.1"/>
    <property type="molecule type" value="Genomic_DNA"/>
</dbReference>
<proteinExistence type="predicted"/>
<name>A0A1Y4VPX5_9BACE</name>
<gene>
    <name evidence="1" type="ORF">B5E52_05715</name>
</gene>
<dbReference type="RefSeq" id="WP_087317787.1">
    <property type="nucleotide sequence ID" value="NZ_JAHOJA010000011.1"/>
</dbReference>
<accession>A0A1Y4VPX5</accession>
<sequence length="337" mass="38916">MKFIDIPEDRQRQAINTVALQTGLPPSSIEKDWWVTQVLKALHTLPYAEQIAFKGGTSLSKCWNLIARFSEDVDIALSREFLGFSGELSKTQISDKLRRATCSFVREKMQYDVRKALLDLGIRAEAFSVNVVITPITTTDPEVITITYHSLYDVSPYIKNTVKIEISGRSMVEPIEKKAINAAIDDHFPNAPFAEQPFEVNAVIPERTFLEKVFLLHEEFKKDVVRVERMSRHIYDLAMMMDSEKQIADRATHNEALYMAVLEHRRKFIGLKGFNYDELYSDTLCIIPNEDIAKLWQDDYKFMCEHMIYGKAPSFDELISKLHILNAQIRQLNYHKS</sequence>
<dbReference type="InterPro" id="IPR014942">
    <property type="entry name" value="AbiEii"/>
</dbReference>